<dbReference type="Pfam" id="PF12867">
    <property type="entry name" value="DinB_2"/>
    <property type="match status" value="1"/>
</dbReference>
<dbReference type="SUPFAM" id="SSF109854">
    <property type="entry name" value="DinB/YfiT-like putative metalloenzymes"/>
    <property type="match status" value="1"/>
</dbReference>
<proteinExistence type="predicted"/>
<name>A0A956LVH8_UNCEI</name>
<dbReference type="InterPro" id="IPR024775">
    <property type="entry name" value="DinB-like"/>
</dbReference>
<evidence type="ECO:0000313" key="2">
    <source>
        <dbReference type="EMBL" id="MCA9726113.1"/>
    </source>
</evidence>
<gene>
    <name evidence="2" type="ORF">KC729_00415</name>
</gene>
<protein>
    <submittedName>
        <fullName evidence="2">DinB family protein</fullName>
    </submittedName>
</protein>
<evidence type="ECO:0000259" key="1">
    <source>
        <dbReference type="Pfam" id="PF12867"/>
    </source>
</evidence>
<dbReference type="AlphaFoldDB" id="A0A956LVH8"/>
<reference evidence="2" key="2">
    <citation type="journal article" date="2021" name="Microbiome">
        <title>Successional dynamics and alternative stable states in a saline activated sludge microbial community over 9 years.</title>
        <authorList>
            <person name="Wang Y."/>
            <person name="Ye J."/>
            <person name="Ju F."/>
            <person name="Liu L."/>
            <person name="Boyd J.A."/>
            <person name="Deng Y."/>
            <person name="Parks D.H."/>
            <person name="Jiang X."/>
            <person name="Yin X."/>
            <person name="Woodcroft B.J."/>
            <person name="Tyson G.W."/>
            <person name="Hugenholtz P."/>
            <person name="Polz M.F."/>
            <person name="Zhang T."/>
        </authorList>
    </citation>
    <scope>NUCLEOTIDE SEQUENCE</scope>
    <source>
        <strain evidence="2">HKST-UBA01</strain>
    </source>
</reference>
<reference evidence="2" key="1">
    <citation type="submission" date="2020-04" db="EMBL/GenBank/DDBJ databases">
        <authorList>
            <person name="Zhang T."/>
        </authorList>
    </citation>
    <scope>NUCLEOTIDE SEQUENCE</scope>
    <source>
        <strain evidence="2">HKST-UBA01</strain>
    </source>
</reference>
<comment type="caution">
    <text evidence="2">The sequence shown here is derived from an EMBL/GenBank/DDBJ whole genome shotgun (WGS) entry which is preliminary data.</text>
</comment>
<dbReference type="Proteomes" id="UP000697710">
    <property type="component" value="Unassembled WGS sequence"/>
</dbReference>
<dbReference type="InterPro" id="IPR034660">
    <property type="entry name" value="DinB/YfiT-like"/>
</dbReference>
<feature type="domain" description="DinB-like" evidence="1">
    <location>
        <begin position="14"/>
        <end position="140"/>
    </location>
</feature>
<accession>A0A956LVH8</accession>
<sequence>MAIVEGFRENYLYHLDRLRAEIEAFSDESALWVRRNEVNNPAGNLCLHLAGNLQHFIGAQLGGTGYVRDRDREFRAEGVSRAELLAGIERARTVVDTVLRQISDTDLGRTVEVPISPEPQSLARWLGWLLSHLSYHVGQISYHRRLLDGAGTPE</sequence>
<evidence type="ECO:0000313" key="3">
    <source>
        <dbReference type="Proteomes" id="UP000697710"/>
    </source>
</evidence>
<dbReference type="Gene3D" id="1.20.120.450">
    <property type="entry name" value="dinb family like domain"/>
    <property type="match status" value="1"/>
</dbReference>
<organism evidence="2 3">
    <name type="scientific">Eiseniibacteriota bacterium</name>
    <dbReference type="NCBI Taxonomy" id="2212470"/>
    <lineage>
        <taxon>Bacteria</taxon>
        <taxon>Candidatus Eiseniibacteriota</taxon>
    </lineage>
</organism>
<dbReference type="EMBL" id="JAGQHR010000003">
    <property type="protein sequence ID" value="MCA9726113.1"/>
    <property type="molecule type" value="Genomic_DNA"/>
</dbReference>